<proteinExistence type="predicted"/>
<evidence type="ECO:0000256" key="1">
    <source>
        <dbReference type="SAM" id="MobiDB-lite"/>
    </source>
</evidence>
<dbReference type="EMBL" id="AWUE01020880">
    <property type="protein sequence ID" value="OMO64737.1"/>
    <property type="molecule type" value="Genomic_DNA"/>
</dbReference>
<protein>
    <submittedName>
        <fullName evidence="2">Uncharacterized protein</fullName>
    </submittedName>
</protein>
<comment type="caution">
    <text evidence="2">The sequence shown here is derived from an EMBL/GenBank/DDBJ whole genome shotgun (WGS) entry which is preliminary data.</text>
</comment>
<feature type="compositionally biased region" description="Polar residues" evidence="1">
    <location>
        <begin position="235"/>
        <end position="246"/>
    </location>
</feature>
<evidence type="ECO:0000313" key="2">
    <source>
        <dbReference type="EMBL" id="OMO64737.1"/>
    </source>
</evidence>
<feature type="region of interest" description="Disordered" evidence="1">
    <location>
        <begin position="233"/>
        <end position="262"/>
    </location>
</feature>
<organism evidence="2 3">
    <name type="scientific">Corchorus olitorius</name>
    <dbReference type="NCBI Taxonomy" id="93759"/>
    <lineage>
        <taxon>Eukaryota</taxon>
        <taxon>Viridiplantae</taxon>
        <taxon>Streptophyta</taxon>
        <taxon>Embryophyta</taxon>
        <taxon>Tracheophyta</taxon>
        <taxon>Spermatophyta</taxon>
        <taxon>Magnoliopsida</taxon>
        <taxon>eudicotyledons</taxon>
        <taxon>Gunneridae</taxon>
        <taxon>Pentapetalae</taxon>
        <taxon>rosids</taxon>
        <taxon>malvids</taxon>
        <taxon>Malvales</taxon>
        <taxon>Malvaceae</taxon>
        <taxon>Grewioideae</taxon>
        <taxon>Apeibeae</taxon>
        <taxon>Corchorus</taxon>
    </lineage>
</organism>
<name>A0A1R3H331_9ROSI</name>
<sequence>MHFGGGPRPGTERMWKYYVWFGTFALLDERSSFDAYVATKQNYQQPYPPKGKAIGVGKNILFRSKLKPIKRPRSKPEIDHHQNKIENSEMKYIDIAIQEIEKLYLQPYDIDCCDPFELLMKGSEDRRQVRKGVPDMFTRCGTAKSFVFNCGGYMLRPLGLEEVGLLLTRENIKETYIRIGEDEYKRVIRDDKREHLNLILSWARRGTGPRPHRPWKYYVRNGSFALLDEPLVDEPSSSDATKQNKQPSPPNGKGKEIGVGKKRLSQSMPKIAPYQYKIENLEMKYIDIAIQEELYLKPYEIVSISKV</sequence>
<gene>
    <name evidence="2" type="ORF">COLO4_31882</name>
</gene>
<keyword evidence="3" id="KW-1185">Reference proteome</keyword>
<dbReference type="Proteomes" id="UP000187203">
    <property type="component" value="Unassembled WGS sequence"/>
</dbReference>
<accession>A0A1R3H331</accession>
<reference evidence="3" key="1">
    <citation type="submission" date="2013-09" db="EMBL/GenBank/DDBJ databases">
        <title>Corchorus olitorius genome sequencing.</title>
        <authorList>
            <person name="Alam M."/>
            <person name="Haque M.S."/>
            <person name="Islam M.S."/>
            <person name="Emdad E.M."/>
            <person name="Islam M.M."/>
            <person name="Ahmed B."/>
            <person name="Halim A."/>
            <person name="Hossen Q.M.M."/>
            <person name="Hossain M.Z."/>
            <person name="Ahmed R."/>
            <person name="Khan M.M."/>
            <person name="Islam R."/>
            <person name="Rashid M.M."/>
            <person name="Khan S.A."/>
            <person name="Rahman M.S."/>
            <person name="Alam M."/>
            <person name="Yahiya A.S."/>
            <person name="Khan M.S."/>
            <person name="Azam M.S."/>
            <person name="Haque T."/>
            <person name="Lashkar M.Z.H."/>
            <person name="Akhand A.I."/>
            <person name="Morshed G."/>
            <person name="Roy S."/>
            <person name="Uddin K.S."/>
            <person name="Rabeya T."/>
            <person name="Hossain A.S."/>
            <person name="Chowdhury A."/>
            <person name="Snigdha A.R."/>
            <person name="Mortoza M.S."/>
            <person name="Matin S.A."/>
            <person name="Hoque S.M.E."/>
            <person name="Islam M.K."/>
            <person name="Roy D.K."/>
            <person name="Haider R."/>
            <person name="Moosa M.M."/>
            <person name="Elias S.M."/>
            <person name="Hasan A.M."/>
            <person name="Jahan S."/>
            <person name="Shafiuddin M."/>
            <person name="Mahmood N."/>
            <person name="Shommy N.S."/>
        </authorList>
    </citation>
    <scope>NUCLEOTIDE SEQUENCE [LARGE SCALE GENOMIC DNA]</scope>
    <source>
        <strain evidence="3">cv. O-4</strain>
    </source>
</reference>
<dbReference type="AlphaFoldDB" id="A0A1R3H331"/>
<evidence type="ECO:0000313" key="3">
    <source>
        <dbReference type="Proteomes" id="UP000187203"/>
    </source>
</evidence>